<dbReference type="EMBL" id="WXYQ01000005">
    <property type="protein sequence ID" value="NBG95314.1"/>
    <property type="molecule type" value="Genomic_DNA"/>
</dbReference>
<dbReference type="Proteomes" id="UP000470384">
    <property type="component" value="Unassembled WGS sequence"/>
</dbReference>
<protein>
    <submittedName>
        <fullName evidence="1">Uncharacterized protein</fullName>
    </submittedName>
</protein>
<evidence type="ECO:0000313" key="1">
    <source>
        <dbReference type="EMBL" id="NBG95314.1"/>
    </source>
</evidence>
<dbReference type="AlphaFoldDB" id="A0A845Q9Z8"/>
<keyword evidence="2" id="KW-1185">Reference proteome</keyword>
<dbReference type="GeneID" id="300655220"/>
<dbReference type="RefSeq" id="WP_027840497.1">
    <property type="nucleotide sequence ID" value="NZ_BMHN01000001.1"/>
</dbReference>
<comment type="caution">
    <text evidence="1">The sequence shown here is derived from an EMBL/GenBank/DDBJ whole genome shotgun (WGS) entry which is preliminary data.</text>
</comment>
<accession>A0A845Q9Z8</accession>
<dbReference type="OrthoDB" id="8449456at2"/>
<organism evidence="1 2">
    <name type="scientific">Pyruvatibacter mobilis</name>
    <dbReference type="NCBI Taxonomy" id="1712261"/>
    <lineage>
        <taxon>Bacteria</taxon>
        <taxon>Pseudomonadati</taxon>
        <taxon>Pseudomonadota</taxon>
        <taxon>Alphaproteobacteria</taxon>
        <taxon>Hyphomicrobiales</taxon>
        <taxon>Parvibaculaceae</taxon>
        <taxon>Pyruvatibacter</taxon>
    </lineage>
</organism>
<evidence type="ECO:0000313" key="2">
    <source>
        <dbReference type="Proteomes" id="UP000470384"/>
    </source>
</evidence>
<reference evidence="1 2" key="1">
    <citation type="journal article" date="2016" name="Int. J. Syst. Evol. Microbiol.">
        <title>Pyruvatibacter mobilis gen. nov., sp. nov., a marine bacterium from the culture broth of Picochlorum sp. 122.</title>
        <authorList>
            <person name="Wang G."/>
            <person name="Tang M."/>
            <person name="Wu H."/>
            <person name="Dai S."/>
            <person name="Li T."/>
            <person name="Chen C."/>
            <person name="He H."/>
            <person name="Fan J."/>
            <person name="Xiang W."/>
            <person name="Li X."/>
        </authorList>
    </citation>
    <scope>NUCLEOTIDE SEQUENCE [LARGE SCALE GENOMIC DNA]</scope>
    <source>
        <strain evidence="1 2">GYP-11</strain>
    </source>
</reference>
<proteinExistence type="predicted"/>
<sequence>MGEVIQLPLDRITERDRRRLFQAASSSPLDIDLVTGEDGTPCVLAYRCGWTHPSFRIEKSMGLWQAFDLEKGMEVPVYESRLASDLIAAISYPEEQKNRPTAS</sequence>
<gene>
    <name evidence="1" type="ORF">GTQ45_06175</name>
</gene>
<name>A0A845Q9Z8_9HYPH</name>